<proteinExistence type="predicted"/>
<reference evidence="2 3" key="1">
    <citation type="submission" date="2023-10" db="EMBL/GenBank/DDBJ databases">
        <title>Chromosome-scale genome assembly provides insights into flower coloration mechanisms of Canna indica.</title>
        <authorList>
            <person name="Li C."/>
        </authorList>
    </citation>
    <scope>NUCLEOTIDE SEQUENCE [LARGE SCALE GENOMIC DNA]</scope>
    <source>
        <tissue evidence="2">Flower</tissue>
    </source>
</reference>
<gene>
    <name evidence="2" type="ORF">Cni_G02316</name>
</gene>
<dbReference type="AlphaFoldDB" id="A0AAQ3JPV9"/>
<dbReference type="Proteomes" id="UP001327560">
    <property type="component" value="Chromosome 1"/>
</dbReference>
<feature type="region of interest" description="Disordered" evidence="1">
    <location>
        <begin position="23"/>
        <end position="42"/>
    </location>
</feature>
<protein>
    <submittedName>
        <fullName evidence="2">Uncharacterized protein</fullName>
    </submittedName>
</protein>
<name>A0AAQ3JPV9_9LILI</name>
<keyword evidence="3" id="KW-1185">Reference proteome</keyword>
<feature type="compositionally biased region" description="Basic residues" evidence="1">
    <location>
        <begin position="213"/>
        <end position="223"/>
    </location>
</feature>
<dbReference type="Pfam" id="PF07816">
    <property type="entry name" value="DUF1645"/>
    <property type="match status" value="1"/>
</dbReference>
<evidence type="ECO:0000313" key="2">
    <source>
        <dbReference type="EMBL" id="WOK93616.1"/>
    </source>
</evidence>
<evidence type="ECO:0000313" key="3">
    <source>
        <dbReference type="Proteomes" id="UP001327560"/>
    </source>
</evidence>
<sequence>MSSSSITLSMALPHYKVNYKFKSEMESNSEKERLQIKRRRRGRSGYEIGRAIAGVIETDMEPHADGYAQWKRESETSDKSSFHHHGASLYLYYVNTNPSESINALPPSESNSKAKDGGADDFEFELYRQQKSPSCLEQQQQKLTSFADELFHSGQLLPLKLPPRLQTIHSANCSRPSSCATSPFAKRSPKSKDIDPFMVALEKVRKEDDATRRSRGSPGRRARSLSPLRTSKHWFNLQEEHGSLMETKISECFNLQETMRMKWSIPCAANDVGSTASYKGLHKRKVMKNLFSMSSVSLGEGNDGKWRDRMKEVFKATRMKPMAKWYGPFMCFGHSL</sequence>
<feature type="region of interest" description="Disordered" evidence="1">
    <location>
        <begin position="205"/>
        <end position="225"/>
    </location>
</feature>
<dbReference type="InterPro" id="IPR012442">
    <property type="entry name" value="DUF1645_plant"/>
</dbReference>
<dbReference type="EMBL" id="CP136890">
    <property type="protein sequence ID" value="WOK93616.1"/>
    <property type="molecule type" value="Genomic_DNA"/>
</dbReference>
<evidence type="ECO:0000256" key="1">
    <source>
        <dbReference type="SAM" id="MobiDB-lite"/>
    </source>
</evidence>
<organism evidence="2 3">
    <name type="scientific">Canna indica</name>
    <name type="common">Indian-shot</name>
    <dbReference type="NCBI Taxonomy" id="4628"/>
    <lineage>
        <taxon>Eukaryota</taxon>
        <taxon>Viridiplantae</taxon>
        <taxon>Streptophyta</taxon>
        <taxon>Embryophyta</taxon>
        <taxon>Tracheophyta</taxon>
        <taxon>Spermatophyta</taxon>
        <taxon>Magnoliopsida</taxon>
        <taxon>Liliopsida</taxon>
        <taxon>Zingiberales</taxon>
        <taxon>Cannaceae</taxon>
        <taxon>Canna</taxon>
    </lineage>
</organism>
<accession>A0AAQ3JPV9</accession>
<feature type="compositionally biased region" description="Basic and acidic residues" evidence="1">
    <location>
        <begin position="23"/>
        <end position="35"/>
    </location>
</feature>